<proteinExistence type="inferred from homology"/>
<dbReference type="Pfam" id="PF00437">
    <property type="entry name" value="T2SSE"/>
    <property type="match status" value="1"/>
</dbReference>
<protein>
    <submittedName>
        <fullName evidence="4">Flp pilus assembly complex ATPase component TadA</fullName>
    </submittedName>
</protein>
<dbReference type="GeneID" id="59149052"/>
<feature type="region of interest" description="Disordered" evidence="2">
    <location>
        <begin position="1"/>
        <end position="20"/>
    </location>
</feature>
<dbReference type="InterPro" id="IPR001482">
    <property type="entry name" value="T2SS/T4SS_dom"/>
</dbReference>
<dbReference type="RefSeq" id="WP_192819618.1">
    <property type="nucleotide sequence ID" value="NZ_CP062310.1"/>
</dbReference>
<evidence type="ECO:0000256" key="1">
    <source>
        <dbReference type="ARBA" id="ARBA00006611"/>
    </source>
</evidence>
<dbReference type="PANTHER" id="PTHR30486:SF6">
    <property type="entry name" value="TYPE IV PILUS RETRACTATION ATPASE PILT"/>
    <property type="match status" value="1"/>
</dbReference>
<evidence type="ECO:0000259" key="3">
    <source>
        <dbReference type="Pfam" id="PF00437"/>
    </source>
</evidence>
<evidence type="ECO:0000313" key="4">
    <source>
        <dbReference type="EMBL" id="QOJ79646.1"/>
    </source>
</evidence>
<sequence>MRLPKVFSRSRKEKGEDRADGVSVSELIPKGSRIVLKNPGGFLVSFNGHVELVPLKEHEVWGSLSPLFMAQEVEELWLFEGKTIASIKGVGRVSIEGVPLPEELENIVVKIIAATGVRVDMRHPRGVADLGEWRVSLQLSTGGRLQVVATRLAQVPALADLVDPLVAARLLLLLLRPSVVVILGPPGAGKSTLLNSLVREVAVRYPFLHIAVVEKYRELVFRDGWFSWIVSENLVDGVRFAMRYYRPDVLVVGEIMAEDVWSIVEPGRAGLPTITTFHSPTTRKAVKVLSDALRANLGYGDENSALHYVDVFVQMRKKVTPGGVERGVESVFLSDGQRLVPIYAEGNLVSDEEFLKAMPDQLYVGSLEQTVVEVYSSFGLKQRRQGT</sequence>
<dbReference type="SUPFAM" id="SSF52540">
    <property type="entry name" value="P-loop containing nucleoside triphosphate hydrolases"/>
    <property type="match status" value="1"/>
</dbReference>
<dbReference type="InParanoid" id="A0A7L9FLA1"/>
<feature type="domain" description="Bacterial type II secretion system protein E" evidence="3">
    <location>
        <begin position="171"/>
        <end position="289"/>
    </location>
</feature>
<name>A0A7L9FLA1_9CREN</name>
<dbReference type="GO" id="GO:0016887">
    <property type="term" value="F:ATP hydrolysis activity"/>
    <property type="evidence" value="ECO:0007669"/>
    <property type="project" value="InterPro"/>
</dbReference>
<dbReference type="InterPro" id="IPR050921">
    <property type="entry name" value="T4SS_GSP_E_ATPase"/>
</dbReference>
<dbReference type="EMBL" id="CP062310">
    <property type="protein sequence ID" value="QOJ79646.1"/>
    <property type="molecule type" value="Genomic_DNA"/>
</dbReference>
<evidence type="ECO:0000313" key="5">
    <source>
        <dbReference type="Proteomes" id="UP000594121"/>
    </source>
</evidence>
<evidence type="ECO:0000256" key="2">
    <source>
        <dbReference type="SAM" id="MobiDB-lite"/>
    </source>
</evidence>
<dbReference type="PANTHER" id="PTHR30486">
    <property type="entry name" value="TWITCHING MOTILITY PROTEIN PILT"/>
    <property type="match status" value="1"/>
</dbReference>
<organism evidence="4 5">
    <name type="scientific">Infirmifilum lucidum</name>
    <dbReference type="NCBI Taxonomy" id="2776706"/>
    <lineage>
        <taxon>Archaea</taxon>
        <taxon>Thermoproteota</taxon>
        <taxon>Thermoprotei</taxon>
        <taxon>Thermofilales</taxon>
        <taxon>Thermofilaceae</taxon>
        <taxon>Infirmifilum</taxon>
    </lineage>
</organism>
<dbReference type="Proteomes" id="UP000594121">
    <property type="component" value="Chromosome"/>
</dbReference>
<accession>A0A7L9FLA1</accession>
<reference evidence="4 5" key="1">
    <citation type="submission" date="2020-10" db="EMBL/GenBank/DDBJ databases">
        <title>Thermofilum lucidum 3507LT sp. nov. a novel member of Thermofilaceae family isolated from Chile hot spring, and proposal of description order Thermofilales.</title>
        <authorList>
            <person name="Zayulina K.S."/>
            <person name="Elcheninov A.G."/>
            <person name="Toshchakov S.V."/>
            <person name="Kublanov I.V."/>
        </authorList>
    </citation>
    <scope>NUCLEOTIDE SEQUENCE [LARGE SCALE GENOMIC DNA]</scope>
    <source>
        <strain evidence="4 5">3507LT</strain>
    </source>
</reference>
<dbReference type="AlphaFoldDB" id="A0A7L9FLA1"/>
<dbReference type="KEGG" id="thel:IG193_04110"/>
<gene>
    <name evidence="4" type="primary">tadA</name>
    <name evidence="4" type="ORF">IG193_04110</name>
</gene>
<dbReference type="InterPro" id="IPR027417">
    <property type="entry name" value="P-loop_NTPase"/>
</dbReference>
<dbReference type="Gene3D" id="3.40.50.300">
    <property type="entry name" value="P-loop containing nucleotide triphosphate hydrolases"/>
    <property type="match status" value="1"/>
</dbReference>
<keyword evidence="5" id="KW-1185">Reference proteome</keyword>
<comment type="similarity">
    <text evidence="1">Belongs to the GSP E family.</text>
</comment>